<feature type="transmembrane region" description="Helical" evidence="4">
    <location>
        <begin position="6"/>
        <end position="36"/>
    </location>
</feature>
<dbReference type="SMART" id="SM00382">
    <property type="entry name" value="AAA"/>
    <property type="match status" value="1"/>
</dbReference>
<gene>
    <name evidence="6" type="ORF">SAMN04489762_1092</name>
</gene>
<evidence type="ECO:0000256" key="3">
    <source>
        <dbReference type="ARBA" id="ARBA00022840"/>
    </source>
</evidence>
<evidence type="ECO:0000256" key="2">
    <source>
        <dbReference type="ARBA" id="ARBA00022741"/>
    </source>
</evidence>
<keyword evidence="4" id="KW-0812">Transmembrane</keyword>
<dbReference type="InterPro" id="IPR003439">
    <property type="entry name" value="ABC_transporter-like_ATP-bd"/>
</dbReference>
<dbReference type="AlphaFoldDB" id="A0AAX2ED81"/>
<evidence type="ECO:0000256" key="1">
    <source>
        <dbReference type="ARBA" id="ARBA00022448"/>
    </source>
</evidence>
<dbReference type="Gene3D" id="3.40.50.300">
    <property type="entry name" value="P-loop containing nucleotide triphosphate hydrolases"/>
    <property type="match status" value="1"/>
</dbReference>
<dbReference type="InterPro" id="IPR050763">
    <property type="entry name" value="ABC_transporter_ATP-binding"/>
</dbReference>
<dbReference type="InterPro" id="IPR003593">
    <property type="entry name" value="AAA+_ATPase"/>
</dbReference>
<dbReference type="PANTHER" id="PTHR42711">
    <property type="entry name" value="ABC TRANSPORTER ATP-BINDING PROTEIN"/>
    <property type="match status" value="1"/>
</dbReference>
<dbReference type="Pfam" id="PF00005">
    <property type="entry name" value="ABC_tran"/>
    <property type="match status" value="1"/>
</dbReference>
<accession>A0AAX2ED81</accession>
<dbReference type="GO" id="GO:0005524">
    <property type="term" value="F:ATP binding"/>
    <property type="evidence" value="ECO:0007669"/>
    <property type="project" value="UniProtKB-KW"/>
</dbReference>
<evidence type="ECO:0000256" key="4">
    <source>
        <dbReference type="SAM" id="Phobius"/>
    </source>
</evidence>
<keyword evidence="1" id="KW-0813">Transport</keyword>
<dbReference type="CDD" id="cd03230">
    <property type="entry name" value="ABC_DR_subfamily_A"/>
    <property type="match status" value="1"/>
</dbReference>
<name>A0AAX2ED81_9BACI</name>
<dbReference type="InterPro" id="IPR027417">
    <property type="entry name" value="P-loop_NTPase"/>
</dbReference>
<dbReference type="SUPFAM" id="SSF52540">
    <property type="entry name" value="P-loop containing nucleoside triphosphate hydrolases"/>
    <property type="match status" value="1"/>
</dbReference>
<dbReference type="PANTHER" id="PTHR42711:SF17">
    <property type="entry name" value="ABC TRANSPORTER ATP-BINDING PROTEIN"/>
    <property type="match status" value="1"/>
</dbReference>
<sequence length="315" mass="35179">MSGLFFMTIVIFFHDITFLLLAICLVILIAGGGVMLKLDHISKSFKGQQVLRDITFHMAEGESILLLGANGAGKSTLIKIVLQMLKQDQGSMTWKGKRPYIGYVPQAPSMIGNLSVLQFASYVLSLHGRKNQVQTVLRDAGLESKRKELAENLSTGQMKRLLFQLAVAVKPKLLIMDEPTAGMDLEAKRKFRKQLSDVRSDGVSVLLTTHILSDAGELAERLLYLEDGVIKVDRSIEGIKMDRKSISFQTDSKHKSLLLSMGYIQEEGLYRKLTENADFELKLLIQNSIRFSQLEIKGDTLEQYVEGLEGEEIGI</sequence>
<dbReference type="PROSITE" id="PS50893">
    <property type="entry name" value="ABC_TRANSPORTER_2"/>
    <property type="match status" value="1"/>
</dbReference>
<evidence type="ECO:0000259" key="5">
    <source>
        <dbReference type="PROSITE" id="PS50893"/>
    </source>
</evidence>
<keyword evidence="2" id="KW-0547">Nucleotide-binding</keyword>
<evidence type="ECO:0000313" key="6">
    <source>
        <dbReference type="EMBL" id="SEM80699.1"/>
    </source>
</evidence>
<protein>
    <submittedName>
        <fullName evidence="6">ABC-2 type transport system ATP-binding protein</fullName>
    </submittedName>
</protein>
<feature type="domain" description="ABC transporter" evidence="5">
    <location>
        <begin position="36"/>
        <end position="252"/>
    </location>
</feature>
<dbReference type="GO" id="GO:0016887">
    <property type="term" value="F:ATP hydrolysis activity"/>
    <property type="evidence" value="ECO:0007669"/>
    <property type="project" value="InterPro"/>
</dbReference>
<proteinExistence type="predicted"/>
<reference evidence="6 7" key="1">
    <citation type="submission" date="2016-10" db="EMBL/GenBank/DDBJ databases">
        <authorList>
            <person name="Varghese N."/>
            <person name="Submissions S."/>
        </authorList>
    </citation>
    <scope>NUCLEOTIDE SEQUENCE [LARGE SCALE GENOMIC DNA]</scope>
    <source>
        <strain evidence="6 7">DSM 21619</strain>
    </source>
</reference>
<dbReference type="EMBL" id="FOCD01000001">
    <property type="protein sequence ID" value="SEM80699.1"/>
    <property type="molecule type" value="Genomic_DNA"/>
</dbReference>
<evidence type="ECO:0000313" key="7">
    <source>
        <dbReference type="Proteomes" id="UP000199735"/>
    </source>
</evidence>
<keyword evidence="4" id="KW-0472">Membrane</keyword>
<comment type="caution">
    <text evidence="6">The sequence shown here is derived from an EMBL/GenBank/DDBJ whole genome shotgun (WGS) entry which is preliminary data.</text>
</comment>
<keyword evidence="3 6" id="KW-0067">ATP-binding</keyword>
<dbReference type="Proteomes" id="UP000199735">
    <property type="component" value="Unassembled WGS sequence"/>
</dbReference>
<keyword evidence="4" id="KW-1133">Transmembrane helix</keyword>
<organism evidence="6 7">
    <name type="scientific">Terribacillus saccharophilus</name>
    <dbReference type="NCBI Taxonomy" id="361277"/>
    <lineage>
        <taxon>Bacteria</taxon>
        <taxon>Bacillati</taxon>
        <taxon>Bacillota</taxon>
        <taxon>Bacilli</taxon>
        <taxon>Bacillales</taxon>
        <taxon>Bacillaceae</taxon>
        <taxon>Terribacillus</taxon>
    </lineage>
</organism>